<dbReference type="Pfam" id="PF00591">
    <property type="entry name" value="Glycos_transf_3"/>
    <property type="match status" value="1"/>
</dbReference>
<evidence type="ECO:0000256" key="5">
    <source>
        <dbReference type="ARBA" id="ARBA00011889"/>
    </source>
</evidence>
<accession>A0A9D1AFB0</accession>
<name>A0A9D1AFB0_9FIRM</name>
<organism evidence="12 13">
    <name type="scientific">Candidatus Choladousia intestinavium</name>
    <dbReference type="NCBI Taxonomy" id="2840727"/>
    <lineage>
        <taxon>Bacteria</taxon>
        <taxon>Bacillati</taxon>
        <taxon>Bacillota</taxon>
        <taxon>Clostridia</taxon>
        <taxon>Lachnospirales</taxon>
        <taxon>Lachnospiraceae</taxon>
        <taxon>Lachnospiraceae incertae sedis</taxon>
        <taxon>Candidatus Choladousia</taxon>
    </lineage>
</organism>
<dbReference type="NCBIfam" id="NF004747">
    <property type="entry name" value="PRK06078.1"/>
    <property type="match status" value="1"/>
</dbReference>
<keyword evidence="7 12" id="KW-0328">Glycosyltransferase</keyword>
<dbReference type="NCBIfam" id="TIGR02644">
    <property type="entry name" value="Y_phosphoryl"/>
    <property type="match status" value="1"/>
</dbReference>
<dbReference type="PANTHER" id="PTHR10515:SF0">
    <property type="entry name" value="THYMIDINE PHOSPHORYLASE"/>
    <property type="match status" value="1"/>
</dbReference>
<dbReference type="GO" id="GO:0005829">
    <property type="term" value="C:cytosol"/>
    <property type="evidence" value="ECO:0007669"/>
    <property type="project" value="TreeGrafter"/>
</dbReference>
<evidence type="ECO:0000256" key="6">
    <source>
        <dbReference type="ARBA" id="ARBA00014680"/>
    </source>
</evidence>
<feature type="domain" description="Pyrimidine nucleoside phosphorylase C-terminal" evidence="11">
    <location>
        <begin position="344"/>
        <end position="418"/>
    </location>
</feature>
<dbReference type="GO" id="GO:0006213">
    <property type="term" value="P:pyrimidine nucleoside metabolic process"/>
    <property type="evidence" value="ECO:0007669"/>
    <property type="project" value="InterPro"/>
</dbReference>
<dbReference type="GO" id="GO:0009032">
    <property type="term" value="F:thymidine phosphorylase activity"/>
    <property type="evidence" value="ECO:0007669"/>
    <property type="project" value="TreeGrafter"/>
</dbReference>
<dbReference type="EMBL" id="DVGK01000117">
    <property type="protein sequence ID" value="HIR14317.1"/>
    <property type="molecule type" value="Genomic_DNA"/>
</dbReference>
<evidence type="ECO:0000313" key="12">
    <source>
        <dbReference type="EMBL" id="HIR14317.1"/>
    </source>
</evidence>
<dbReference type="InterPro" id="IPR018090">
    <property type="entry name" value="Pyrmidine_PPas_bac/euk"/>
</dbReference>
<dbReference type="Gene3D" id="3.90.1170.30">
    <property type="entry name" value="Pyrimidine nucleoside phosphorylase-like, C-terminal domain"/>
    <property type="match status" value="1"/>
</dbReference>
<dbReference type="InterPro" id="IPR013102">
    <property type="entry name" value="PYNP_C"/>
</dbReference>
<dbReference type="Pfam" id="PF07831">
    <property type="entry name" value="PYNP_C"/>
    <property type="match status" value="1"/>
</dbReference>
<dbReference type="Proteomes" id="UP000886757">
    <property type="component" value="Unassembled WGS sequence"/>
</dbReference>
<comment type="catalytic activity">
    <reaction evidence="9">
        <text>uridine + phosphate = alpha-D-ribose 1-phosphate + uracil</text>
        <dbReference type="Rhea" id="RHEA:24388"/>
        <dbReference type="ChEBI" id="CHEBI:16704"/>
        <dbReference type="ChEBI" id="CHEBI:17568"/>
        <dbReference type="ChEBI" id="CHEBI:43474"/>
        <dbReference type="ChEBI" id="CHEBI:57720"/>
        <dbReference type="EC" id="2.4.2.2"/>
    </reaction>
</comment>
<dbReference type="NCBIfam" id="NF004490">
    <property type="entry name" value="PRK05820.1"/>
    <property type="match status" value="1"/>
</dbReference>
<sequence>MRMYDVILKKREGGELTPEEIRFVVEGYTKGEIPDYQMSAFLMAVFFRGMTDEETGVLTQAMAHSGDMVDLSQIQGVKVDKHSTGGVGDKTTLIVAPIAAACGCRVAKMSGRGLGHTGGTVDKMESIPGMRTSLSEKEFVEIVNRTGISVTGQSGNLAPADKKIYALRDVTATVESIPLIASSIMSKKLAAGSNCILLDVKAGNGAFMKTTEDAVKLAKKMVAIGERNGRKTAALITNMDYPLGNKIGNALEVQEAVDTLRGVGPADLTEVCLALAENMLYLAQKGTPDKCRAMALTAIRSGSALERLASMVEAQGGDPEYIFHPEKFGEAPVKAEVAAREEGYLHRMDTEGIGITAMMLGAGREKKEDSIDPLAGIVLCKKNGDYVKKGETIAVLYTSDESRLKDAEEKYLNSVQIQAEKPAQEPLIYARVTKDGVEEAGA</sequence>
<protein>
    <recommendedName>
        <fullName evidence="6">Pyrimidine-nucleoside phosphorylase</fullName>
        <ecNumber evidence="5">2.4.2.2</ecNumber>
    </recommendedName>
</protein>
<evidence type="ECO:0000256" key="9">
    <source>
        <dbReference type="ARBA" id="ARBA00048453"/>
    </source>
</evidence>
<evidence type="ECO:0000256" key="10">
    <source>
        <dbReference type="ARBA" id="ARBA00048525"/>
    </source>
</evidence>
<comment type="subunit">
    <text evidence="4">Homodimer.</text>
</comment>
<evidence type="ECO:0000256" key="7">
    <source>
        <dbReference type="ARBA" id="ARBA00022676"/>
    </source>
</evidence>
<keyword evidence="8 12" id="KW-0808">Transferase</keyword>
<dbReference type="PANTHER" id="PTHR10515">
    <property type="entry name" value="THYMIDINE PHOSPHORYLASE"/>
    <property type="match status" value="1"/>
</dbReference>
<dbReference type="InterPro" id="IPR035902">
    <property type="entry name" value="Nuc_phospho_transferase"/>
</dbReference>
<dbReference type="PROSITE" id="PS00647">
    <property type="entry name" value="THYMID_PHOSPHORYLASE"/>
    <property type="match status" value="1"/>
</dbReference>
<dbReference type="InterPro" id="IPR036566">
    <property type="entry name" value="PYNP-like_C_sf"/>
</dbReference>
<comment type="catalytic activity">
    <reaction evidence="1">
        <text>2'-deoxyuridine + phosphate = 2-deoxy-alpha-D-ribose 1-phosphate + uracil</text>
        <dbReference type="Rhea" id="RHEA:22824"/>
        <dbReference type="ChEBI" id="CHEBI:16450"/>
        <dbReference type="ChEBI" id="CHEBI:17568"/>
        <dbReference type="ChEBI" id="CHEBI:43474"/>
        <dbReference type="ChEBI" id="CHEBI:57259"/>
        <dbReference type="EC" id="2.4.2.2"/>
    </reaction>
</comment>
<dbReference type="PIRSF" id="PIRSF000478">
    <property type="entry name" value="TP_PyNP"/>
    <property type="match status" value="1"/>
</dbReference>
<dbReference type="Pfam" id="PF02885">
    <property type="entry name" value="Glycos_trans_3N"/>
    <property type="match status" value="1"/>
</dbReference>
<dbReference type="GO" id="GO:0006206">
    <property type="term" value="P:pyrimidine nucleobase metabolic process"/>
    <property type="evidence" value="ECO:0007669"/>
    <property type="project" value="InterPro"/>
</dbReference>
<dbReference type="InterPro" id="IPR036320">
    <property type="entry name" value="Glycosyl_Trfase_fam3_N_dom_sf"/>
</dbReference>
<dbReference type="GO" id="GO:0004645">
    <property type="term" value="F:1,4-alpha-oligoglucan phosphorylase activity"/>
    <property type="evidence" value="ECO:0007669"/>
    <property type="project" value="InterPro"/>
</dbReference>
<evidence type="ECO:0000256" key="8">
    <source>
        <dbReference type="ARBA" id="ARBA00022679"/>
    </source>
</evidence>
<gene>
    <name evidence="12" type="ORF">IAB31_10405</name>
</gene>
<dbReference type="InterPro" id="IPR017872">
    <property type="entry name" value="Pyrmidine_PPase_CS"/>
</dbReference>
<dbReference type="AlphaFoldDB" id="A0A9D1AFB0"/>
<comment type="function">
    <text evidence="2">Catalyzes phosphorolysis of the pyrimidine nucleosides uridine, thymidine and 2'-deoxyuridine with the formation of the corresponding pyrimidine base and ribose-1-phosphate.</text>
</comment>
<dbReference type="SMART" id="SM00941">
    <property type="entry name" value="PYNP_C"/>
    <property type="match status" value="1"/>
</dbReference>
<dbReference type="SUPFAM" id="SSF54680">
    <property type="entry name" value="Pyrimidine nucleoside phosphorylase C-terminal domain"/>
    <property type="match status" value="1"/>
</dbReference>
<reference evidence="12" key="1">
    <citation type="submission" date="2020-10" db="EMBL/GenBank/DDBJ databases">
        <authorList>
            <person name="Gilroy R."/>
        </authorList>
    </citation>
    <scope>NUCLEOTIDE SEQUENCE</scope>
    <source>
        <strain evidence="12">ChiSjej4B22-8148</strain>
    </source>
</reference>
<dbReference type="Gene3D" id="3.40.1030.10">
    <property type="entry name" value="Nucleoside phosphorylase/phosphoribosyltransferase catalytic domain"/>
    <property type="match status" value="1"/>
</dbReference>
<evidence type="ECO:0000259" key="11">
    <source>
        <dbReference type="SMART" id="SM00941"/>
    </source>
</evidence>
<dbReference type="SUPFAM" id="SSF47648">
    <property type="entry name" value="Nucleoside phosphorylase/phosphoribosyltransferase N-terminal domain"/>
    <property type="match status" value="1"/>
</dbReference>
<evidence type="ECO:0000256" key="1">
    <source>
        <dbReference type="ARBA" id="ARBA00001066"/>
    </source>
</evidence>
<evidence type="ECO:0000256" key="4">
    <source>
        <dbReference type="ARBA" id="ARBA00011738"/>
    </source>
</evidence>
<evidence type="ECO:0000256" key="2">
    <source>
        <dbReference type="ARBA" id="ARBA00003877"/>
    </source>
</evidence>
<proteinExistence type="inferred from homology"/>
<evidence type="ECO:0000256" key="3">
    <source>
        <dbReference type="ARBA" id="ARBA00006915"/>
    </source>
</evidence>
<dbReference type="EC" id="2.4.2.2" evidence="5"/>
<evidence type="ECO:0000313" key="13">
    <source>
        <dbReference type="Proteomes" id="UP000886757"/>
    </source>
</evidence>
<dbReference type="InterPro" id="IPR000312">
    <property type="entry name" value="Glycosyl_Trfase_fam3"/>
</dbReference>
<dbReference type="Gene3D" id="1.20.970.10">
    <property type="entry name" value="Transferase, Pyrimidine Nucleoside Phosphorylase, Chain C"/>
    <property type="match status" value="1"/>
</dbReference>
<comment type="similarity">
    <text evidence="3">Belongs to the thymidine/pyrimidine-nucleoside phosphorylase family.</text>
</comment>
<dbReference type="SUPFAM" id="SSF52418">
    <property type="entry name" value="Nucleoside phosphorylase/phosphoribosyltransferase catalytic domain"/>
    <property type="match status" value="1"/>
</dbReference>
<reference evidence="12" key="2">
    <citation type="journal article" date="2021" name="PeerJ">
        <title>Extensive microbial diversity within the chicken gut microbiome revealed by metagenomics and culture.</title>
        <authorList>
            <person name="Gilroy R."/>
            <person name="Ravi A."/>
            <person name="Getino M."/>
            <person name="Pursley I."/>
            <person name="Horton D.L."/>
            <person name="Alikhan N.F."/>
            <person name="Baker D."/>
            <person name="Gharbi K."/>
            <person name="Hall N."/>
            <person name="Watson M."/>
            <person name="Adriaenssens E.M."/>
            <person name="Foster-Nyarko E."/>
            <person name="Jarju S."/>
            <person name="Secka A."/>
            <person name="Antonio M."/>
            <person name="Oren A."/>
            <person name="Chaudhuri R.R."/>
            <person name="La Ragione R."/>
            <person name="Hildebrand F."/>
            <person name="Pallen M.J."/>
        </authorList>
    </citation>
    <scope>NUCLEOTIDE SEQUENCE</scope>
    <source>
        <strain evidence="12">ChiSjej4B22-8148</strain>
    </source>
</reference>
<comment type="catalytic activity">
    <reaction evidence="10">
        <text>thymidine + phosphate = 2-deoxy-alpha-D-ribose 1-phosphate + thymine</text>
        <dbReference type="Rhea" id="RHEA:16037"/>
        <dbReference type="ChEBI" id="CHEBI:17748"/>
        <dbReference type="ChEBI" id="CHEBI:17821"/>
        <dbReference type="ChEBI" id="CHEBI:43474"/>
        <dbReference type="ChEBI" id="CHEBI:57259"/>
        <dbReference type="EC" id="2.4.2.2"/>
    </reaction>
</comment>
<comment type="caution">
    <text evidence="12">The sequence shown here is derived from an EMBL/GenBank/DDBJ whole genome shotgun (WGS) entry which is preliminary data.</text>
</comment>
<dbReference type="FunFam" id="3.40.1030.10:FF:000003">
    <property type="entry name" value="Pyrimidine-nucleoside phosphorylase"/>
    <property type="match status" value="1"/>
</dbReference>
<dbReference type="InterPro" id="IPR017459">
    <property type="entry name" value="Glycosyl_Trfase_fam3_N_dom"/>
</dbReference>
<dbReference type="InterPro" id="IPR000053">
    <property type="entry name" value="Thymidine/pyrmidine_PPase"/>
</dbReference>